<dbReference type="InterPro" id="IPR051694">
    <property type="entry name" value="Immunoregulatory_rcpt-like"/>
</dbReference>
<accession>A0AA48I2X8</accession>
<dbReference type="KEGG" id="ccac:CcaHIS019_0303190"/>
<dbReference type="PANTHER" id="PTHR15549">
    <property type="entry name" value="PAIRED IMMUNOGLOBULIN-LIKE TYPE 2 RECEPTOR"/>
    <property type="match status" value="1"/>
</dbReference>
<keyword evidence="3 6" id="KW-1133">Transmembrane helix</keyword>
<keyword evidence="2 6" id="KW-0812">Transmembrane</keyword>
<dbReference type="GO" id="GO:0016020">
    <property type="term" value="C:membrane"/>
    <property type="evidence" value="ECO:0007669"/>
    <property type="project" value="UniProtKB-SubCell"/>
</dbReference>
<sequence>MSSAPPPATPVEPPVTPTSSPPTPPISNTGGGGGGGGGDGSTSEQPPNPPSTTQQPPEPPTTSLQPIETPTTSENQPPSTTDRPPPETTTQNEQSTTRQNEQPSTFEEQQSTTSTSRGQTSTTVVHADGGTSFKYVTVTDSRGLAHTSAVAMTPHKNNTPAIVGGVVGGVGGALAIAGIIAFLLYRRKKNRDVAFDEKMFDPHHSTRHSQIDPLDLAEPTSPSVGMPGEPTTIEPFPYEPQGQYDYDPYRAAGPMHGMQVGDTMQMHGMSMPEASDYMYGNNNYGYAAAGAGAGMTAAEMKHREATGSLSPQQTGLSSSAGGSRNSHYEDAYSQHHHQAYQGYQPYPTSPQRSAPSDGAPGLYQHTDMLSEPSDDMQEIPPNYDSIRR</sequence>
<name>A0AA48I2X8_9TREE</name>
<dbReference type="RefSeq" id="XP_060455514.1">
    <property type="nucleotide sequence ID" value="XM_060598751.1"/>
</dbReference>
<keyword evidence="4 6" id="KW-0472">Membrane</keyword>
<reference evidence="7" key="1">
    <citation type="journal article" date="2023" name="BMC Genomics">
        <title>Chromosome-level genome assemblies of Cutaneotrichosporon spp. (Trichosporonales, Basidiomycota) reveal imbalanced evolution between nucleotide sequences and chromosome synteny.</title>
        <authorList>
            <person name="Kobayashi Y."/>
            <person name="Kayamori A."/>
            <person name="Aoki K."/>
            <person name="Shiwa Y."/>
            <person name="Matsutani M."/>
            <person name="Fujita N."/>
            <person name="Sugita T."/>
            <person name="Iwasaki W."/>
            <person name="Tanaka N."/>
            <person name="Takashima M."/>
        </authorList>
    </citation>
    <scope>NUCLEOTIDE SEQUENCE</scope>
    <source>
        <strain evidence="7">HIS019</strain>
    </source>
</reference>
<dbReference type="EMBL" id="AP028214">
    <property type="protein sequence ID" value="BEI90249.1"/>
    <property type="molecule type" value="Genomic_DNA"/>
</dbReference>
<feature type="compositionally biased region" description="Pro residues" evidence="5">
    <location>
        <begin position="1"/>
        <end position="25"/>
    </location>
</feature>
<evidence type="ECO:0000256" key="4">
    <source>
        <dbReference type="ARBA" id="ARBA00023136"/>
    </source>
</evidence>
<evidence type="ECO:0000313" key="7">
    <source>
        <dbReference type="EMBL" id="BEI90249.1"/>
    </source>
</evidence>
<dbReference type="AlphaFoldDB" id="A0AA48I2X8"/>
<organism evidence="7 8">
    <name type="scientific">Cutaneotrichosporon cavernicola</name>
    <dbReference type="NCBI Taxonomy" id="279322"/>
    <lineage>
        <taxon>Eukaryota</taxon>
        <taxon>Fungi</taxon>
        <taxon>Dikarya</taxon>
        <taxon>Basidiomycota</taxon>
        <taxon>Agaricomycotina</taxon>
        <taxon>Tremellomycetes</taxon>
        <taxon>Trichosporonales</taxon>
        <taxon>Trichosporonaceae</taxon>
        <taxon>Cutaneotrichosporon</taxon>
    </lineage>
</organism>
<gene>
    <name evidence="7" type="ORF">CcaverHIS019_0303190</name>
</gene>
<feature type="compositionally biased region" description="Low complexity" evidence="5">
    <location>
        <begin position="101"/>
        <end position="123"/>
    </location>
</feature>
<dbReference type="GeneID" id="85494119"/>
<dbReference type="Gene3D" id="1.20.5.510">
    <property type="entry name" value="Single helix bin"/>
    <property type="match status" value="1"/>
</dbReference>
<feature type="region of interest" description="Disordered" evidence="5">
    <location>
        <begin position="203"/>
        <end position="225"/>
    </location>
</feature>
<feature type="compositionally biased region" description="Pro residues" evidence="5">
    <location>
        <begin position="46"/>
        <end position="60"/>
    </location>
</feature>
<evidence type="ECO:0000256" key="6">
    <source>
        <dbReference type="SAM" id="Phobius"/>
    </source>
</evidence>
<dbReference type="GO" id="GO:0071944">
    <property type="term" value="C:cell periphery"/>
    <property type="evidence" value="ECO:0007669"/>
    <property type="project" value="UniProtKB-ARBA"/>
</dbReference>
<evidence type="ECO:0000256" key="5">
    <source>
        <dbReference type="SAM" id="MobiDB-lite"/>
    </source>
</evidence>
<dbReference type="Proteomes" id="UP001233271">
    <property type="component" value="Chromosome 3"/>
</dbReference>
<feature type="compositionally biased region" description="Polar residues" evidence="5">
    <location>
        <begin position="307"/>
        <end position="325"/>
    </location>
</feature>
<feature type="region of interest" description="Disordered" evidence="5">
    <location>
        <begin position="302"/>
        <end position="388"/>
    </location>
</feature>
<proteinExistence type="predicted"/>
<evidence type="ECO:0000313" key="8">
    <source>
        <dbReference type="Proteomes" id="UP001233271"/>
    </source>
</evidence>
<feature type="compositionally biased region" description="Gly residues" evidence="5">
    <location>
        <begin position="29"/>
        <end position="40"/>
    </location>
</feature>
<evidence type="ECO:0000256" key="3">
    <source>
        <dbReference type="ARBA" id="ARBA00022989"/>
    </source>
</evidence>
<evidence type="ECO:0000256" key="2">
    <source>
        <dbReference type="ARBA" id="ARBA00022692"/>
    </source>
</evidence>
<feature type="compositionally biased region" description="Polar residues" evidence="5">
    <location>
        <begin position="68"/>
        <end position="100"/>
    </location>
</feature>
<evidence type="ECO:0008006" key="9">
    <source>
        <dbReference type="Google" id="ProtNLM"/>
    </source>
</evidence>
<evidence type="ECO:0000256" key="1">
    <source>
        <dbReference type="ARBA" id="ARBA00004167"/>
    </source>
</evidence>
<comment type="subcellular location">
    <subcellularLocation>
        <location evidence="1">Membrane</location>
        <topology evidence="1">Single-pass membrane protein</topology>
    </subcellularLocation>
</comment>
<feature type="transmembrane region" description="Helical" evidence="6">
    <location>
        <begin position="161"/>
        <end position="185"/>
    </location>
</feature>
<keyword evidence="8" id="KW-1185">Reference proteome</keyword>
<feature type="region of interest" description="Disordered" evidence="5">
    <location>
        <begin position="1"/>
        <end position="125"/>
    </location>
</feature>
<protein>
    <recommendedName>
        <fullName evidence="9">Mid2 domain-containing protein</fullName>
    </recommendedName>
</protein>